<dbReference type="Proteomes" id="UP000299102">
    <property type="component" value="Unassembled WGS sequence"/>
</dbReference>
<feature type="region of interest" description="Disordered" evidence="1">
    <location>
        <begin position="99"/>
        <end position="131"/>
    </location>
</feature>
<sequence>METYQERGRDWRSRDAIAITNINLFKRAELQARVQNIGLVPRTKLCRSELAANDILRKYYAPQRFLLFRRVPILRHCDAFVTNFTARCSEAGSSAVRSFPRHSSYRRGPPAGGPLSSVARDTRSDTHVGARPFRAGCDAKSRIGENVHEQKCSFPRDVDVTAGARIRPQPELRHGALRNSPSEKFAGKEKISRLTRIG</sequence>
<dbReference type="AlphaFoldDB" id="A0A4C1SQG8"/>
<name>A0A4C1SQG8_EUMVA</name>
<organism evidence="2 3">
    <name type="scientific">Eumeta variegata</name>
    <name type="common">Bagworm moth</name>
    <name type="synonym">Eumeta japonica</name>
    <dbReference type="NCBI Taxonomy" id="151549"/>
    <lineage>
        <taxon>Eukaryota</taxon>
        <taxon>Metazoa</taxon>
        <taxon>Ecdysozoa</taxon>
        <taxon>Arthropoda</taxon>
        <taxon>Hexapoda</taxon>
        <taxon>Insecta</taxon>
        <taxon>Pterygota</taxon>
        <taxon>Neoptera</taxon>
        <taxon>Endopterygota</taxon>
        <taxon>Lepidoptera</taxon>
        <taxon>Glossata</taxon>
        <taxon>Ditrysia</taxon>
        <taxon>Tineoidea</taxon>
        <taxon>Psychidae</taxon>
        <taxon>Oiketicinae</taxon>
        <taxon>Eumeta</taxon>
    </lineage>
</organism>
<accession>A0A4C1SQG8</accession>
<gene>
    <name evidence="2" type="ORF">EVAR_3851_1</name>
</gene>
<feature type="region of interest" description="Disordered" evidence="1">
    <location>
        <begin position="165"/>
        <end position="198"/>
    </location>
</feature>
<keyword evidence="3" id="KW-1185">Reference proteome</keyword>
<proteinExistence type="predicted"/>
<evidence type="ECO:0000313" key="2">
    <source>
        <dbReference type="EMBL" id="GBP04463.1"/>
    </source>
</evidence>
<evidence type="ECO:0000256" key="1">
    <source>
        <dbReference type="SAM" id="MobiDB-lite"/>
    </source>
</evidence>
<protein>
    <submittedName>
        <fullName evidence="2">Uncharacterized protein</fullName>
    </submittedName>
</protein>
<comment type="caution">
    <text evidence="2">The sequence shown here is derived from an EMBL/GenBank/DDBJ whole genome shotgun (WGS) entry which is preliminary data.</text>
</comment>
<dbReference type="EMBL" id="BGZK01000014">
    <property type="protein sequence ID" value="GBP04463.1"/>
    <property type="molecule type" value="Genomic_DNA"/>
</dbReference>
<reference evidence="2 3" key="1">
    <citation type="journal article" date="2019" name="Commun. Biol.">
        <title>The bagworm genome reveals a unique fibroin gene that provides high tensile strength.</title>
        <authorList>
            <person name="Kono N."/>
            <person name="Nakamura H."/>
            <person name="Ohtoshi R."/>
            <person name="Tomita M."/>
            <person name="Numata K."/>
            <person name="Arakawa K."/>
        </authorList>
    </citation>
    <scope>NUCLEOTIDE SEQUENCE [LARGE SCALE GENOMIC DNA]</scope>
</reference>
<evidence type="ECO:0000313" key="3">
    <source>
        <dbReference type="Proteomes" id="UP000299102"/>
    </source>
</evidence>